<gene>
    <name evidence="15" type="ORF">GXN74_06310</name>
</gene>
<name>A0A7X5KLY3_9FIRM</name>
<evidence type="ECO:0000313" key="16">
    <source>
        <dbReference type="Proteomes" id="UP000461585"/>
    </source>
</evidence>
<dbReference type="SUPFAM" id="SSF63411">
    <property type="entry name" value="LuxS/MPP-like metallohydrolase"/>
    <property type="match status" value="1"/>
</dbReference>
<dbReference type="InterPro" id="IPR037005">
    <property type="entry name" value="LuxS_sf"/>
</dbReference>
<evidence type="ECO:0000256" key="9">
    <source>
        <dbReference type="ARBA" id="ARBA00022929"/>
    </source>
</evidence>
<evidence type="ECO:0000256" key="6">
    <source>
        <dbReference type="ARBA" id="ARBA00015130"/>
    </source>
</evidence>
<protein>
    <recommendedName>
        <fullName evidence="6">S-ribosylhomocysteine lyase</fullName>
        <ecNumber evidence="5">4.4.1.21</ecNumber>
    </recommendedName>
    <alternativeName>
        <fullName evidence="13">AI-2 synthesis protein</fullName>
    </alternativeName>
    <alternativeName>
        <fullName evidence="14">Autoinducer-2 production protein LuxS</fullName>
    </alternativeName>
</protein>
<keyword evidence="8" id="KW-0479">Metal-binding</keyword>
<dbReference type="PANTHER" id="PTHR35799:SF1">
    <property type="entry name" value="S-RIBOSYLHOMOCYSTEINE LYASE"/>
    <property type="match status" value="1"/>
</dbReference>
<evidence type="ECO:0000256" key="4">
    <source>
        <dbReference type="ARBA" id="ARBA00011738"/>
    </source>
</evidence>
<comment type="caution">
    <text evidence="15">The sequence shown here is derived from an EMBL/GenBank/DDBJ whole genome shotgun (WGS) entry which is preliminary data.</text>
</comment>
<dbReference type="Pfam" id="PF02664">
    <property type="entry name" value="LuxS"/>
    <property type="match status" value="1"/>
</dbReference>
<comment type="similarity">
    <text evidence="3">Belongs to the LuxS family.</text>
</comment>
<dbReference type="RefSeq" id="WP_162370096.1">
    <property type="nucleotide sequence ID" value="NZ_JAAEEH010000013.1"/>
</dbReference>
<keyword evidence="9" id="KW-0071">Autoinducer synthesis</keyword>
<dbReference type="GO" id="GO:0009372">
    <property type="term" value="P:quorum sensing"/>
    <property type="evidence" value="ECO:0007669"/>
    <property type="project" value="UniProtKB-KW"/>
</dbReference>
<dbReference type="PANTHER" id="PTHR35799">
    <property type="entry name" value="S-RIBOSYLHOMOCYSTEINE LYASE"/>
    <property type="match status" value="1"/>
</dbReference>
<comment type="function">
    <text evidence="12">Involved in the synthesis of autoinducer 2 (AI-2) which is secreted by bacteria and is used to communicate both the cell density and the metabolic potential of the environment. The regulation of gene expression in response to changes in cell density is called quorum sensing. Catalyzes the transformation of S-ribosylhomocysteine (RHC) to homocysteine (HC) and 4,5-dihydroxy-2,3-pentadione (DPD).</text>
</comment>
<dbReference type="Proteomes" id="UP000461585">
    <property type="component" value="Unassembled WGS sequence"/>
</dbReference>
<evidence type="ECO:0000256" key="14">
    <source>
        <dbReference type="ARBA" id="ARBA00031777"/>
    </source>
</evidence>
<evidence type="ECO:0000256" key="8">
    <source>
        <dbReference type="ARBA" id="ARBA00022723"/>
    </source>
</evidence>
<dbReference type="PRINTS" id="PR01487">
    <property type="entry name" value="LUXSPROTEIN"/>
</dbReference>
<evidence type="ECO:0000256" key="1">
    <source>
        <dbReference type="ARBA" id="ARBA00000297"/>
    </source>
</evidence>
<evidence type="ECO:0000256" key="12">
    <source>
        <dbReference type="ARBA" id="ARBA00024654"/>
    </source>
</evidence>
<evidence type="ECO:0000256" key="13">
    <source>
        <dbReference type="ARBA" id="ARBA00030600"/>
    </source>
</evidence>
<dbReference type="Gene3D" id="3.30.1360.80">
    <property type="entry name" value="S-ribosylhomocysteinase (LuxS)"/>
    <property type="match status" value="1"/>
</dbReference>
<accession>A0A7X5KLY3</accession>
<dbReference type="AlphaFoldDB" id="A0A7X5KLY3"/>
<evidence type="ECO:0000256" key="2">
    <source>
        <dbReference type="ARBA" id="ARBA00001962"/>
    </source>
</evidence>
<comment type="catalytic activity">
    <reaction evidence="1">
        <text>S-(5-deoxy-D-ribos-5-yl)-L-homocysteine = (S)-4,5-dihydroxypentane-2,3-dione + L-homocysteine</text>
        <dbReference type="Rhea" id="RHEA:17753"/>
        <dbReference type="ChEBI" id="CHEBI:29484"/>
        <dbReference type="ChEBI" id="CHEBI:58195"/>
        <dbReference type="ChEBI" id="CHEBI:58199"/>
        <dbReference type="EC" id="4.4.1.21"/>
    </reaction>
</comment>
<evidence type="ECO:0000256" key="5">
    <source>
        <dbReference type="ARBA" id="ARBA00012240"/>
    </source>
</evidence>
<dbReference type="EC" id="4.4.1.21" evidence="5"/>
<reference evidence="15 16" key="1">
    <citation type="submission" date="2020-01" db="EMBL/GenBank/DDBJ databases">
        <title>Anaeroalcalibacter tamaniensis gen. nov., sp. nov., moderately halophilic strictly anaerobic fermenter bacterium from mud volcano of Taman peninsula.</title>
        <authorList>
            <person name="Frolova A."/>
            <person name="Merkel A.Y."/>
            <person name="Slobodkin A.I."/>
        </authorList>
    </citation>
    <scope>NUCLEOTIDE SEQUENCE [LARGE SCALE GENOMIC DNA]</scope>
    <source>
        <strain evidence="15 16">F-3ap</strain>
    </source>
</reference>
<evidence type="ECO:0000256" key="11">
    <source>
        <dbReference type="ARBA" id="ARBA00023239"/>
    </source>
</evidence>
<comment type="cofactor">
    <cofactor evidence="2">
        <name>Fe cation</name>
        <dbReference type="ChEBI" id="CHEBI:24875"/>
    </cofactor>
</comment>
<dbReference type="InterPro" id="IPR011249">
    <property type="entry name" value="Metalloenz_LuxS/M16"/>
</dbReference>
<keyword evidence="16" id="KW-1185">Reference proteome</keyword>
<dbReference type="GO" id="GO:0005506">
    <property type="term" value="F:iron ion binding"/>
    <property type="evidence" value="ECO:0007669"/>
    <property type="project" value="InterPro"/>
</dbReference>
<evidence type="ECO:0000256" key="3">
    <source>
        <dbReference type="ARBA" id="ARBA00007311"/>
    </source>
</evidence>
<comment type="subunit">
    <text evidence="4">Homodimer.</text>
</comment>
<dbReference type="NCBIfam" id="NF002604">
    <property type="entry name" value="PRK02260.1-4"/>
    <property type="match status" value="1"/>
</dbReference>
<keyword evidence="7" id="KW-0673">Quorum sensing</keyword>
<evidence type="ECO:0000313" key="15">
    <source>
        <dbReference type="EMBL" id="NDL67351.1"/>
    </source>
</evidence>
<dbReference type="InterPro" id="IPR003815">
    <property type="entry name" value="S-ribosylhomocysteinase"/>
</dbReference>
<keyword evidence="10" id="KW-0408">Iron</keyword>
<dbReference type="GO" id="GO:0043768">
    <property type="term" value="F:S-ribosylhomocysteine lyase activity"/>
    <property type="evidence" value="ECO:0007669"/>
    <property type="project" value="UniProtKB-EC"/>
</dbReference>
<proteinExistence type="inferred from homology"/>
<organism evidence="15 16">
    <name type="scientific">Anaerotalea alkaliphila</name>
    <dbReference type="NCBI Taxonomy" id="2662126"/>
    <lineage>
        <taxon>Bacteria</taxon>
        <taxon>Bacillati</taxon>
        <taxon>Bacillota</taxon>
        <taxon>Clostridia</taxon>
        <taxon>Eubacteriales</taxon>
        <taxon>Anaerotalea</taxon>
    </lineage>
</organism>
<keyword evidence="11 15" id="KW-0456">Lyase</keyword>
<sequence>MEKIPSFTIDHLKLQPGVYVSRKDVFGPVVLTTYDLRMKKPNGEPVMQTAEMHAIEHLGATFLRNHPQWKDRVVYFGPMGCRTGFYLILAADADAGAVAPLVVEMFEFIARYEGEVPGATAKDCGNHLDMNLPMARFEAESYLRRTLDHLDDSTLNYPA</sequence>
<dbReference type="EMBL" id="JAAEEH010000013">
    <property type="protein sequence ID" value="NDL67351.1"/>
    <property type="molecule type" value="Genomic_DNA"/>
</dbReference>
<evidence type="ECO:0000256" key="7">
    <source>
        <dbReference type="ARBA" id="ARBA00022654"/>
    </source>
</evidence>
<evidence type="ECO:0000256" key="10">
    <source>
        <dbReference type="ARBA" id="ARBA00023004"/>
    </source>
</evidence>